<feature type="compositionally biased region" description="Basic and acidic residues" evidence="1">
    <location>
        <begin position="1"/>
        <end position="14"/>
    </location>
</feature>
<evidence type="ECO:0000256" key="1">
    <source>
        <dbReference type="SAM" id="MobiDB-lite"/>
    </source>
</evidence>
<organism evidence="2 3">
    <name type="scientific">Cronartium quercuum f. sp. fusiforme G11</name>
    <dbReference type="NCBI Taxonomy" id="708437"/>
    <lineage>
        <taxon>Eukaryota</taxon>
        <taxon>Fungi</taxon>
        <taxon>Dikarya</taxon>
        <taxon>Basidiomycota</taxon>
        <taxon>Pucciniomycotina</taxon>
        <taxon>Pucciniomycetes</taxon>
        <taxon>Pucciniales</taxon>
        <taxon>Coleosporiaceae</taxon>
        <taxon>Cronartium</taxon>
    </lineage>
</organism>
<dbReference type="EMBL" id="MU167259">
    <property type="protein sequence ID" value="KAG0146572.1"/>
    <property type="molecule type" value="Genomic_DNA"/>
</dbReference>
<gene>
    <name evidence="2" type="ORF">CROQUDRAFT_44163</name>
</gene>
<keyword evidence="3" id="KW-1185">Reference proteome</keyword>
<evidence type="ECO:0000313" key="2">
    <source>
        <dbReference type="EMBL" id="KAG0146572.1"/>
    </source>
</evidence>
<sequence>MSSPSEEVRRDYKIPPRSHPTPPSTPSANKSDSESDPSTARAISPINTVMSSEPSVLVIGTLGQRQAAAINNILSKITIKKPLDSNMWNSWSDMISLGLAGAMYDSYIELDKIPTGEDENLHLVIQKCIVTWMIANMDTTESERALGYLTSYGENGLRRIDYKPALLWTKMREYHASQSTHKRMTLCDALESHKQGLSKDLLKHMDEWQHRLKTLLEARKPITEEEKCSQLARSLNPKWREKAVDYIELGFN</sequence>
<protein>
    <submittedName>
        <fullName evidence="2">Uncharacterized protein</fullName>
    </submittedName>
</protein>
<dbReference type="AlphaFoldDB" id="A0A9P6TBS4"/>
<dbReference type="Proteomes" id="UP000886653">
    <property type="component" value="Unassembled WGS sequence"/>
</dbReference>
<reference evidence="2" key="1">
    <citation type="submission" date="2013-11" db="EMBL/GenBank/DDBJ databases">
        <title>Genome sequence of the fusiform rust pathogen reveals effectors for host alternation and coevolution with pine.</title>
        <authorList>
            <consortium name="DOE Joint Genome Institute"/>
            <person name="Smith K."/>
            <person name="Pendleton A."/>
            <person name="Kubisiak T."/>
            <person name="Anderson C."/>
            <person name="Salamov A."/>
            <person name="Aerts A."/>
            <person name="Riley R."/>
            <person name="Clum A."/>
            <person name="Lindquist E."/>
            <person name="Ence D."/>
            <person name="Campbell M."/>
            <person name="Kronenberg Z."/>
            <person name="Feau N."/>
            <person name="Dhillon B."/>
            <person name="Hamelin R."/>
            <person name="Burleigh J."/>
            <person name="Smith J."/>
            <person name="Yandell M."/>
            <person name="Nelson C."/>
            <person name="Grigoriev I."/>
            <person name="Davis J."/>
        </authorList>
    </citation>
    <scope>NUCLEOTIDE SEQUENCE</scope>
    <source>
        <strain evidence="2">G11</strain>
    </source>
</reference>
<accession>A0A9P6TBS4</accession>
<name>A0A9P6TBS4_9BASI</name>
<comment type="caution">
    <text evidence="2">The sequence shown here is derived from an EMBL/GenBank/DDBJ whole genome shotgun (WGS) entry which is preliminary data.</text>
</comment>
<proteinExistence type="predicted"/>
<evidence type="ECO:0000313" key="3">
    <source>
        <dbReference type="Proteomes" id="UP000886653"/>
    </source>
</evidence>
<dbReference type="Pfam" id="PF14223">
    <property type="entry name" value="Retrotran_gag_2"/>
    <property type="match status" value="1"/>
</dbReference>
<feature type="region of interest" description="Disordered" evidence="1">
    <location>
        <begin position="1"/>
        <end position="46"/>
    </location>
</feature>